<dbReference type="SUPFAM" id="SSF55073">
    <property type="entry name" value="Nucleotide cyclase"/>
    <property type="match status" value="1"/>
</dbReference>
<dbReference type="Proteomes" id="UP000190896">
    <property type="component" value="Unassembled WGS sequence"/>
</dbReference>
<dbReference type="PANTHER" id="PTHR45138:SF9">
    <property type="entry name" value="DIGUANYLATE CYCLASE DGCM-RELATED"/>
    <property type="match status" value="1"/>
</dbReference>
<evidence type="ECO:0000313" key="6">
    <source>
        <dbReference type="Proteomes" id="UP000190896"/>
    </source>
</evidence>
<dbReference type="GO" id="GO:0052621">
    <property type="term" value="F:diguanylate cyclase activity"/>
    <property type="evidence" value="ECO:0007669"/>
    <property type="project" value="UniProtKB-EC"/>
</dbReference>
<dbReference type="Pfam" id="PF00990">
    <property type="entry name" value="GGDEF"/>
    <property type="match status" value="1"/>
</dbReference>
<dbReference type="InterPro" id="IPR000160">
    <property type="entry name" value="GGDEF_dom"/>
</dbReference>
<dbReference type="InterPro" id="IPR029787">
    <property type="entry name" value="Nucleotide_cyclase"/>
</dbReference>
<dbReference type="SUPFAM" id="SSF55785">
    <property type="entry name" value="PYP-like sensor domain (PAS domain)"/>
    <property type="match status" value="1"/>
</dbReference>
<dbReference type="EMBL" id="MPRJ01000055">
    <property type="protein sequence ID" value="OOZ36092.1"/>
    <property type="molecule type" value="Genomic_DNA"/>
</dbReference>
<dbReference type="GO" id="GO:0006355">
    <property type="term" value="P:regulation of DNA-templated transcription"/>
    <property type="evidence" value="ECO:0007669"/>
    <property type="project" value="InterPro"/>
</dbReference>
<dbReference type="Gene3D" id="3.30.450.20">
    <property type="entry name" value="PAS domain"/>
    <property type="match status" value="1"/>
</dbReference>
<dbReference type="GO" id="GO:1902201">
    <property type="term" value="P:negative regulation of bacterial-type flagellum-dependent cell motility"/>
    <property type="evidence" value="ECO:0007669"/>
    <property type="project" value="TreeGrafter"/>
</dbReference>
<comment type="caution">
    <text evidence="5">The sequence shown here is derived from an EMBL/GenBank/DDBJ whole genome shotgun (WGS) entry which is preliminary data.</text>
</comment>
<comment type="catalytic activity">
    <reaction evidence="2">
        <text>2 GTP = 3',3'-c-di-GMP + 2 diphosphate</text>
        <dbReference type="Rhea" id="RHEA:24898"/>
        <dbReference type="ChEBI" id="CHEBI:33019"/>
        <dbReference type="ChEBI" id="CHEBI:37565"/>
        <dbReference type="ChEBI" id="CHEBI:58805"/>
        <dbReference type="EC" id="2.7.7.65"/>
    </reaction>
</comment>
<dbReference type="Gene3D" id="3.30.70.270">
    <property type="match status" value="1"/>
</dbReference>
<dbReference type="PROSITE" id="PS50887">
    <property type="entry name" value="GGDEF"/>
    <property type="match status" value="1"/>
</dbReference>
<dbReference type="SMART" id="SM00091">
    <property type="entry name" value="PAS"/>
    <property type="match status" value="1"/>
</dbReference>
<feature type="domain" description="GGDEF" evidence="4">
    <location>
        <begin position="174"/>
        <end position="297"/>
    </location>
</feature>
<evidence type="ECO:0000259" key="3">
    <source>
        <dbReference type="PROSITE" id="PS50112"/>
    </source>
</evidence>
<protein>
    <recommendedName>
        <fullName evidence="1">diguanylate cyclase</fullName>
        <ecNumber evidence="1">2.7.7.65</ecNumber>
    </recommendedName>
</protein>
<reference evidence="5 6" key="1">
    <citation type="submission" date="2016-11" db="EMBL/GenBank/DDBJ databases">
        <title>Mixed transmission modes and dynamic genome evolution in an obligate animal-bacterial symbiosis.</title>
        <authorList>
            <person name="Russell S.L."/>
            <person name="Corbett-Detig R.B."/>
            <person name="Cavanaugh C.M."/>
        </authorList>
    </citation>
    <scope>NUCLEOTIDE SEQUENCE [LARGE SCALE GENOMIC DNA]</scope>
    <source>
        <strain evidence="5">Se-Cadez</strain>
    </source>
</reference>
<dbReference type="SMART" id="SM00267">
    <property type="entry name" value="GGDEF"/>
    <property type="match status" value="1"/>
</dbReference>
<dbReference type="GO" id="GO:0043709">
    <property type="term" value="P:cell adhesion involved in single-species biofilm formation"/>
    <property type="evidence" value="ECO:0007669"/>
    <property type="project" value="TreeGrafter"/>
</dbReference>
<dbReference type="InterPro" id="IPR013767">
    <property type="entry name" value="PAS_fold"/>
</dbReference>
<dbReference type="Pfam" id="PF00989">
    <property type="entry name" value="PAS"/>
    <property type="match status" value="1"/>
</dbReference>
<dbReference type="CDD" id="cd01949">
    <property type="entry name" value="GGDEF"/>
    <property type="match status" value="1"/>
</dbReference>
<dbReference type="InterPro" id="IPR035965">
    <property type="entry name" value="PAS-like_dom_sf"/>
</dbReference>
<accession>A0A1T2KTE4</accession>
<feature type="domain" description="PAS" evidence="3">
    <location>
        <begin position="26"/>
        <end position="72"/>
    </location>
</feature>
<evidence type="ECO:0000313" key="5">
    <source>
        <dbReference type="EMBL" id="OOZ36092.1"/>
    </source>
</evidence>
<dbReference type="GO" id="GO:0005886">
    <property type="term" value="C:plasma membrane"/>
    <property type="evidence" value="ECO:0007669"/>
    <property type="project" value="TreeGrafter"/>
</dbReference>
<proteinExistence type="predicted"/>
<dbReference type="NCBIfam" id="TIGR00254">
    <property type="entry name" value="GGDEF"/>
    <property type="match status" value="1"/>
</dbReference>
<evidence type="ECO:0000256" key="2">
    <source>
        <dbReference type="ARBA" id="ARBA00034247"/>
    </source>
</evidence>
<dbReference type="PROSITE" id="PS50112">
    <property type="entry name" value="PAS"/>
    <property type="match status" value="1"/>
</dbReference>
<dbReference type="InterPro" id="IPR000014">
    <property type="entry name" value="PAS"/>
</dbReference>
<dbReference type="OrthoDB" id="6194452at2"/>
<dbReference type="CDD" id="cd00130">
    <property type="entry name" value="PAS"/>
    <property type="match status" value="1"/>
</dbReference>
<gene>
    <name evidence="5" type="ORF">BOW51_08865</name>
</gene>
<dbReference type="InterPro" id="IPR043128">
    <property type="entry name" value="Rev_trsase/Diguanyl_cyclase"/>
</dbReference>
<keyword evidence="6" id="KW-1185">Reference proteome</keyword>
<organism evidence="5 6">
    <name type="scientific">Solemya velesiana gill symbiont</name>
    <dbReference type="NCBI Taxonomy" id="1918948"/>
    <lineage>
        <taxon>Bacteria</taxon>
        <taxon>Pseudomonadati</taxon>
        <taxon>Pseudomonadota</taxon>
        <taxon>Gammaproteobacteria</taxon>
        <taxon>sulfur-oxidizing symbionts</taxon>
    </lineage>
</organism>
<dbReference type="PANTHER" id="PTHR45138">
    <property type="entry name" value="REGULATORY COMPONENTS OF SENSORY TRANSDUCTION SYSTEM"/>
    <property type="match status" value="1"/>
</dbReference>
<dbReference type="InterPro" id="IPR050469">
    <property type="entry name" value="Diguanylate_Cyclase"/>
</dbReference>
<dbReference type="AlphaFoldDB" id="A0A1T2KTE4"/>
<sequence length="297" mass="33246">MPRLRQTGTSDIKFPLNSEDQDVDKAFQSNQTALEQCPCGILVQDATGTVRWVNATFESMCGLKAEQLIGHNRNSLSSTALQALLGSDGPVHLISTEGDSEIVMQCTTTEGAEGETIRYYLDITELTRLQEQNGVLRQQVQELAITDELTGLANTRALNRSLNAQVTRNRRYGNSLSLVIAELTDSDSPEEDLHDNIILAVSRHLRNRLRWVDTIARWAHNKFVIILPETEQQECQQLITKIRTEFTEISLPDEHSDRSLALHFGTAQWQKGDDARKLLKKAAQELVSEEHLAANTA</sequence>
<evidence type="ECO:0000259" key="4">
    <source>
        <dbReference type="PROSITE" id="PS50887"/>
    </source>
</evidence>
<evidence type="ECO:0000256" key="1">
    <source>
        <dbReference type="ARBA" id="ARBA00012528"/>
    </source>
</evidence>
<name>A0A1T2KTE4_9GAMM</name>
<dbReference type="EC" id="2.7.7.65" evidence="1"/>